<gene>
    <name evidence="1" type="ORF">URODEC1_LOCUS31029</name>
</gene>
<reference evidence="1 2" key="2">
    <citation type="submission" date="2024-10" db="EMBL/GenBank/DDBJ databases">
        <authorList>
            <person name="Ryan C."/>
        </authorList>
    </citation>
    <scope>NUCLEOTIDE SEQUENCE [LARGE SCALE GENOMIC DNA]</scope>
</reference>
<dbReference type="InterPro" id="IPR011044">
    <property type="entry name" value="Quino_amine_DH_bsu"/>
</dbReference>
<keyword evidence="2" id="KW-1185">Reference proteome</keyword>
<sequence length="366" mass="40856">MAKRHRSSDDESDRGSSRWRCPAQRHLCVVLDDWSKGYSIYKLDVDGFDGDPDDADLDLNADRLPGPPAFRLEVPEDERGRFARFAAAGSRILALQYSEEDRDAPVLVYDLATGGLAVGPVTPVDLQNRPKLVAAGDMVYAVDWRGGRRDHHSFTFEALAPHGRRGWVWSSLPAAPFDLAAMAACHAAHPDGRTVFFSAHGKGTFSFDAEAEEWAWRGDWMLPFRGQAYYDAELDAWVGLRCGGVAEGLVCSCQVFAVARGAGRQQEPEWKAAQVIETDDERSMAVELAHVGDGKFCLVECRQRRDRNLLHGDGDDGRWLLFATTFGLRYDKDGALRPTARRARCYAVHKKSNTFQWRAFGMKLTD</sequence>
<reference evidence="2" key="1">
    <citation type="submission" date="2024-06" db="EMBL/GenBank/DDBJ databases">
        <authorList>
            <person name="Ryan C."/>
        </authorList>
    </citation>
    <scope>NUCLEOTIDE SEQUENCE [LARGE SCALE GENOMIC DNA]</scope>
</reference>
<dbReference type="SUPFAM" id="SSF50969">
    <property type="entry name" value="YVTN repeat-like/Quinoprotein amine dehydrogenase"/>
    <property type="match status" value="1"/>
</dbReference>
<evidence type="ECO:0000313" key="2">
    <source>
        <dbReference type="Proteomes" id="UP001497457"/>
    </source>
</evidence>
<dbReference type="InterPro" id="IPR012871">
    <property type="entry name" value="DUF1668_ORYSA"/>
</dbReference>
<dbReference type="EMBL" id="OZ075126">
    <property type="protein sequence ID" value="CAL4938164.1"/>
    <property type="molecule type" value="Genomic_DNA"/>
</dbReference>
<dbReference type="PANTHER" id="PTHR33085:SF139">
    <property type="entry name" value="DUF1618 DOMAIN-CONTAINING PROTEIN"/>
    <property type="match status" value="1"/>
</dbReference>
<dbReference type="PANTHER" id="PTHR33085">
    <property type="entry name" value="OS12G0113100 PROTEIN-RELATED"/>
    <property type="match status" value="1"/>
</dbReference>
<evidence type="ECO:0000313" key="1">
    <source>
        <dbReference type="EMBL" id="CAL4938164.1"/>
    </source>
</evidence>
<protein>
    <submittedName>
        <fullName evidence="1">Uncharacterized protein</fullName>
    </submittedName>
</protein>
<dbReference type="Pfam" id="PF07893">
    <property type="entry name" value="DUF1668"/>
    <property type="match status" value="1"/>
</dbReference>
<organism evidence="1 2">
    <name type="scientific">Urochloa decumbens</name>
    <dbReference type="NCBI Taxonomy" id="240449"/>
    <lineage>
        <taxon>Eukaryota</taxon>
        <taxon>Viridiplantae</taxon>
        <taxon>Streptophyta</taxon>
        <taxon>Embryophyta</taxon>
        <taxon>Tracheophyta</taxon>
        <taxon>Spermatophyta</taxon>
        <taxon>Magnoliopsida</taxon>
        <taxon>Liliopsida</taxon>
        <taxon>Poales</taxon>
        <taxon>Poaceae</taxon>
        <taxon>PACMAD clade</taxon>
        <taxon>Panicoideae</taxon>
        <taxon>Panicodae</taxon>
        <taxon>Paniceae</taxon>
        <taxon>Melinidinae</taxon>
        <taxon>Urochloa</taxon>
    </lineage>
</organism>
<proteinExistence type="predicted"/>
<dbReference type="AlphaFoldDB" id="A0ABC8Y9E8"/>
<accession>A0ABC8Y9E8</accession>
<name>A0ABC8Y9E8_9POAL</name>
<dbReference type="Proteomes" id="UP001497457">
    <property type="component" value="Chromosome 16b"/>
</dbReference>